<evidence type="ECO:0000256" key="2">
    <source>
        <dbReference type="ARBA" id="ARBA00022692"/>
    </source>
</evidence>
<sequence>MGSFSGILQRPLAAATTVAVAFVSADKLPLHRSSDTFSSTSDFVNSSTSNSLQQQPKPKPSWISHFSVSKLDNLSFVTRIRVPVPNINFPPVPDSGRNFVPYLLYSSPALVNLYDSAELAKPFPCITTSSPSSEVMYRWHLPEPNAIDVSGASNCSSAKSRTVVVLLGWLGAKQKHLNRYAELYTSRGFHAITFTFPMAEILSCQVGGKAEEHVDLLVNHLADWLEEEHGKNLVFHTFSNTGWLTYGFILEKFKQQDPSLMGRIRGCIVDSAPVAAPDPQVWASGFSAAFLKKHSVATKGTICSNESGMKVLVGSKEVVEPKPAVTEAALLLVLEKFFEVVLNLPKVNRRLSDVLGLLSSGQPSCPQLYIYSSADRVIPAGSVESFIKEQQKAGREVRACNFVSTPHVDHFRNDPKLYTLQLTQFLEDCVLTCCKRSQ</sequence>
<name>A0AAN7J3V8_QUERU</name>
<dbReference type="InterPro" id="IPR029058">
    <property type="entry name" value="AB_hydrolase_fold"/>
</dbReference>
<evidence type="ECO:0000256" key="6">
    <source>
        <dbReference type="ARBA" id="ARBA00034303"/>
    </source>
</evidence>
<comment type="caution">
    <text evidence="7">The sequence shown here is derived from an EMBL/GenBank/DDBJ whole genome shotgun (WGS) entry which is preliminary data.</text>
</comment>
<dbReference type="Gene3D" id="3.40.50.1820">
    <property type="entry name" value="alpha/beta hydrolase"/>
    <property type="match status" value="1"/>
</dbReference>
<keyword evidence="5" id="KW-0539">Nucleus</keyword>
<accession>A0AAN7J3V8</accession>
<evidence type="ECO:0000256" key="5">
    <source>
        <dbReference type="ARBA" id="ARBA00023242"/>
    </source>
</evidence>
<dbReference type="InterPro" id="IPR008547">
    <property type="entry name" value="DUF829_TMEM53"/>
</dbReference>
<organism evidence="7 8">
    <name type="scientific">Quercus rubra</name>
    <name type="common">Northern red oak</name>
    <name type="synonym">Quercus borealis</name>
    <dbReference type="NCBI Taxonomy" id="3512"/>
    <lineage>
        <taxon>Eukaryota</taxon>
        <taxon>Viridiplantae</taxon>
        <taxon>Streptophyta</taxon>
        <taxon>Embryophyta</taxon>
        <taxon>Tracheophyta</taxon>
        <taxon>Spermatophyta</taxon>
        <taxon>Magnoliopsida</taxon>
        <taxon>eudicotyledons</taxon>
        <taxon>Gunneridae</taxon>
        <taxon>Pentapetalae</taxon>
        <taxon>rosids</taxon>
        <taxon>fabids</taxon>
        <taxon>Fagales</taxon>
        <taxon>Fagaceae</taxon>
        <taxon>Quercus</taxon>
    </lineage>
</organism>
<protein>
    <recommendedName>
        <fullName evidence="9">Transmembrane protein 53</fullName>
    </recommendedName>
</protein>
<keyword evidence="4" id="KW-0472">Membrane</keyword>
<dbReference type="PANTHER" id="PTHR12265:SF30">
    <property type="entry name" value="TRANSMEMBRANE PROTEIN 53"/>
    <property type="match status" value="1"/>
</dbReference>
<dbReference type="PANTHER" id="PTHR12265">
    <property type="entry name" value="TRANSMEMBRANE PROTEIN 53"/>
    <property type="match status" value="1"/>
</dbReference>
<evidence type="ECO:0008006" key="9">
    <source>
        <dbReference type="Google" id="ProtNLM"/>
    </source>
</evidence>
<comment type="similarity">
    <text evidence="1">Belongs to the TMEM53 family.</text>
</comment>
<evidence type="ECO:0000256" key="1">
    <source>
        <dbReference type="ARBA" id="ARBA00007387"/>
    </source>
</evidence>
<reference evidence="7 8" key="1">
    <citation type="journal article" date="2023" name="G3 (Bethesda)">
        <title>A haplotype-resolved chromosome-scale genome for Quercus rubra L. provides insights into the genetics of adaptive traits for red oak species.</title>
        <authorList>
            <person name="Kapoor B."/>
            <person name="Jenkins J."/>
            <person name="Schmutz J."/>
            <person name="Zhebentyayeva T."/>
            <person name="Kuelheim C."/>
            <person name="Coggeshall M."/>
            <person name="Heim C."/>
            <person name="Lasky J.R."/>
            <person name="Leites L."/>
            <person name="Islam-Faridi N."/>
            <person name="Romero-Severson J."/>
            <person name="DeLeo V.L."/>
            <person name="Lucas S.M."/>
            <person name="Lazic D."/>
            <person name="Gailing O."/>
            <person name="Carlson J."/>
            <person name="Staton M."/>
        </authorList>
    </citation>
    <scope>NUCLEOTIDE SEQUENCE [LARGE SCALE GENOMIC DNA]</scope>
    <source>
        <strain evidence="7">Pseudo-F2</strain>
    </source>
</reference>
<evidence type="ECO:0000256" key="3">
    <source>
        <dbReference type="ARBA" id="ARBA00022989"/>
    </source>
</evidence>
<evidence type="ECO:0000256" key="4">
    <source>
        <dbReference type="ARBA" id="ARBA00023136"/>
    </source>
</evidence>
<dbReference type="GO" id="GO:0005640">
    <property type="term" value="C:nuclear outer membrane"/>
    <property type="evidence" value="ECO:0007669"/>
    <property type="project" value="UniProtKB-SubCell"/>
</dbReference>
<keyword evidence="2" id="KW-0812">Transmembrane</keyword>
<comment type="subcellular location">
    <subcellularLocation>
        <location evidence="6">Nucleus outer membrane</location>
        <topology evidence="6">Single-pass membrane protein</topology>
    </subcellularLocation>
</comment>
<gene>
    <name evidence="7" type="ORF">RGQ29_015022</name>
</gene>
<dbReference type="AlphaFoldDB" id="A0AAN7J3V8"/>
<dbReference type="Proteomes" id="UP001324115">
    <property type="component" value="Unassembled WGS sequence"/>
</dbReference>
<dbReference type="SUPFAM" id="SSF53474">
    <property type="entry name" value="alpha/beta-Hydrolases"/>
    <property type="match status" value="1"/>
</dbReference>
<evidence type="ECO:0000313" key="8">
    <source>
        <dbReference type="Proteomes" id="UP001324115"/>
    </source>
</evidence>
<dbReference type="Pfam" id="PF05705">
    <property type="entry name" value="DUF829"/>
    <property type="match status" value="1"/>
</dbReference>
<proteinExistence type="inferred from homology"/>
<evidence type="ECO:0000313" key="7">
    <source>
        <dbReference type="EMBL" id="KAK4597280.1"/>
    </source>
</evidence>
<keyword evidence="8" id="KW-1185">Reference proteome</keyword>
<keyword evidence="3" id="KW-1133">Transmembrane helix</keyword>
<dbReference type="EMBL" id="JAXUIC010000003">
    <property type="protein sequence ID" value="KAK4597280.1"/>
    <property type="molecule type" value="Genomic_DNA"/>
</dbReference>